<proteinExistence type="predicted"/>
<dbReference type="PANTHER" id="PTHR14969:SF62">
    <property type="entry name" value="DECAPRENYLPHOSPHORYL-5-PHOSPHORIBOSE PHOSPHATASE RV3807C-RELATED"/>
    <property type="match status" value="1"/>
</dbReference>
<feature type="transmembrane region" description="Helical" evidence="10">
    <location>
        <begin position="73"/>
        <end position="93"/>
    </location>
</feature>
<accession>A0ABZ0YX17</accession>
<dbReference type="InterPro" id="IPR000326">
    <property type="entry name" value="PAP2/HPO"/>
</dbReference>
<keyword evidence="6 10" id="KW-1133">Transmembrane helix</keyword>
<evidence type="ECO:0000256" key="8">
    <source>
        <dbReference type="ARBA" id="ARBA00032707"/>
    </source>
</evidence>
<evidence type="ECO:0000256" key="2">
    <source>
        <dbReference type="ARBA" id="ARBA00012374"/>
    </source>
</evidence>
<evidence type="ECO:0000256" key="6">
    <source>
        <dbReference type="ARBA" id="ARBA00022989"/>
    </source>
</evidence>
<dbReference type="PANTHER" id="PTHR14969">
    <property type="entry name" value="SPHINGOSINE-1-PHOSPHATE PHOSPHOHYDROLASE"/>
    <property type="match status" value="1"/>
</dbReference>
<dbReference type="Pfam" id="PF01569">
    <property type="entry name" value="PAP2"/>
    <property type="match status" value="1"/>
</dbReference>
<dbReference type="EMBL" id="CP140153">
    <property type="protein sequence ID" value="WQH16581.1"/>
    <property type="molecule type" value="Genomic_DNA"/>
</dbReference>
<evidence type="ECO:0000259" key="11">
    <source>
        <dbReference type="SMART" id="SM00014"/>
    </source>
</evidence>
<comment type="subcellular location">
    <subcellularLocation>
        <location evidence="1">Cell membrane</location>
        <topology evidence="1">Multi-pass membrane protein</topology>
    </subcellularLocation>
</comment>
<comment type="catalytic activity">
    <reaction evidence="9">
        <text>di-trans,octa-cis-undecaprenyl diphosphate + H2O = di-trans,octa-cis-undecaprenyl phosphate + phosphate + H(+)</text>
        <dbReference type="Rhea" id="RHEA:28094"/>
        <dbReference type="ChEBI" id="CHEBI:15377"/>
        <dbReference type="ChEBI" id="CHEBI:15378"/>
        <dbReference type="ChEBI" id="CHEBI:43474"/>
        <dbReference type="ChEBI" id="CHEBI:58405"/>
        <dbReference type="ChEBI" id="CHEBI:60392"/>
        <dbReference type="EC" id="3.6.1.27"/>
    </reaction>
</comment>
<evidence type="ECO:0000313" key="12">
    <source>
        <dbReference type="EMBL" id="WQH16581.1"/>
    </source>
</evidence>
<feature type="transmembrane region" description="Helical" evidence="10">
    <location>
        <begin position="169"/>
        <end position="186"/>
    </location>
</feature>
<evidence type="ECO:0000256" key="4">
    <source>
        <dbReference type="ARBA" id="ARBA00022692"/>
    </source>
</evidence>
<feature type="transmembrane region" description="Helical" evidence="10">
    <location>
        <begin position="142"/>
        <end position="163"/>
    </location>
</feature>
<dbReference type="RefSeq" id="WP_322521572.1">
    <property type="nucleotide sequence ID" value="NZ_CP140153.1"/>
</dbReference>
<evidence type="ECO:0000256" key="10">
    <source>
        <dbReference type="SAM" id="Phobius"/>
    </source>
</evidence>
<dbReference type="Gene3D" id="1.20.144.10">
    <property type="entry name" value="Phosphatidic acid phosphatase type 2/haloperoxidase"/>
    <property type="match status" value="1"/>
</dbReference>
<organism evidence="12 13">
    <name type="scientific">Guyparkeria halophila</name>
    <dbReference type="NCBI Taxonomy" id="47960"/>
    <lineage>
        <taxon>Bacteria</taxon>
        <taxon>Pseudomonadati</taxon>
        <taxon>Pseudomonadota</taxon>
        <taxon>Gammaproteobacteria</taxon>
        <taxon>Chromatiales</taxon>
        <taxon>Thioalkalibacteraceae</taxon>
        <taxon>Guyparkeria</taxon>
    </lineage>
</organism>
<dbReference type="InterPro" id="IPR036938">
    <property type="entry name" value="PAP2/HPO_sf"/>
</dbReference>
<gene>
    <name evidence="12" type="ORF">SR882_01390</name>
</gene>
<evidence type="ECO:0000256" key="1">
    <source>
        <dbReference type="ARBA" id="ARBA00004651"/>
    </source>
</evidence>
<keyword evidence="4 10" id="KW-0812">Transmembrane</keyword>
<evidence type="ECO:0000256" key="9">
    <source>
        <dbReference type="ARBA" id="ARBA00047594"/>
    </source>
</evidence>
<evidence type="ECO:0000256" key="5">
    <source>
        <dbReference type="ARBA" id="ARBA00022801"/>
    </source>
</evidence>
<dbReference type="SMART" id="SM00014">
    <property type="entry name" value="acidPPc"/>
    <property type="match status" value="1"/>
</dbReference>
<feature type="domain" description="Phosphatidic acid phosphatase type 2/haloperoxidase" evidence="11">
    <location>
        <begin position="77"/>
        <end position="184"/>
    </location>
</feature>
<keyword evidence="5" id="KW-0378">Hydrolase</keyword>
<evidence type="ECO:0000256" key="7">
    <source>
        <dbReference type="ARBA" id="ARBA00023136"/>
    </source>
</evidence>
<keyword evidence="13" id="KW-1185">Reference proteome</keyword>
<keyword evidence="7 10" id="KW-0472">Membrane</keyword>
<evidence type="ECO:0000313" key="13">
    <source>
        <dbReference type="Proteomes" id="UP001327459"/>
    </source>
</evidence>
<feature type="transmembrane region" description="Helical" evidence="10">
    <location>
        <begin position="43"/>
        <end position="67"/>
    </location>
</feature>
<reference evidence="12 13" key="1">
    <citation type="submission" date="2023-11" db="EMBL/GenBank/DDBJ databases">
        <title>MicrobeMod: A computational toolkit for identifying prokaryotic methylation and restriction-modification with nanopore sequencing.</title>
        <authorList>
            <person name="Crits-Christoph A."/>
            <person name="Kang S.C."/>
            <person name="Lee H."/>
            <person name="Ostrov N."/>
        </authorList>
    </citation>
    <scope>NUCLEOTIDE SEQUENCE [LARGE SCALE GENOMIC DNA]</scope>
    <source>
        <strain evidence="12 13">ATCC 49870</strain>
    </source>
</reference>
<keyword evidence="3" id="KW-1003">Cell membrane</keyword>
<evidence type="ECO:0000256" key="3">
    <source>
        <dbReference type="ARBA" id="ARBA00022475"/>
    </source>
</evidence>
<dbReference type="Proteomes" id="UP001327459">
    <property type="component" value="Chromosome"/>
</dbReference>
<name>A0ABZ0YX17_9GAMM</name>
<protein>
    <recommendedName>
        <fullName evidence="2">undecaprenyl-diphosphate phosphatase</fullName>
        <ecNumber evidence="2">3.6.1.27</ecNumber>
    </recommendedName>
    <alternativeName>
        <fullName evidence="8">Undecaprenyl pyrophosphate phosphatase</fullName>
    </alternativeName>
</protein>
<sequence length="187" mass="20304">MIPLRAGSPAAERCARVLQAYLGWEALVTERCNRAHRLRVLRALFATASRLGDGIGWYVLALLMLVLHGASAVVPMALMIASGGVGVLIYLTIKRRTARLRPLNRNQRLEISVAPLDQYSFPSGHTLHAVNFGIQLVAFQPALFWLVLPFALLVASSRMVLGLHYLSDVLVGAAIGLLLASLTLSLL</sequence>
<dbReference type="SUPFAM" id="SSF48317">
    <property type="entry name" value="Acid phosphatase/Vanadium-dependent haloperoxidase"/>
    <property type="match status" value="1"/>
</dbReference>
<dbReference type="EC" id="3.6.1.27" evidence="2"/>